<reference evidence="4 5" key="1">
    <citation type="submission" date="2024-09" db="EMBL/GenBank/DDBJ databases">
        <authorList>
            <person name="Sun Q."/>
            <person name="Mori K."/>
        </authorList>
    </citation>
    <scope>NUCLEOTIDE SEQUENCE [LARGE SCALE GENOMIC DNA]</scope>
    <source>
        <strain evidence="4 5">CGMCC 1.9126</strain>
    </source>
</reference>
<keyword evidence="5" id="KW-1185">Reference proteome</keyword>
<dbReference type="InterPro" id="IPR015421">
    <property type="entry name" value="PyrdxlP-dep_Trfase_major"/>
</dbReference>
<name>A0ABV6KQ23_9BACI</name>
<dbReference type="Gene3D" id="3.90.1150.10">
    <property type="entry name" value="Aspartate Aminotransferase, domain 1"/>
    <property type="match status" value="1"/>
</dbReference>
<dbReference type="InterPro" id="IPR016181">
    <property type="entry name" value="Acyl_CoA_acyltransferase"/>
</dbReference>
<evidence type="ECO:0000313" key="5">
    <source>
        <dbReference type="Proteomes" id="UP001589738"/>
    </source>
</evidence>
<dbReference type="PROSITE" id="PS51186">
    <property type="entry name" value="GNAT"/>
    <property type="match status" value="1"/>
</dbReference>
<dbReference type="PANTHER" id="PTHR21152">
    <property type="entry name" value="AMINOTRANSFERASE CLASS V"/>
    <property type="match status" value="1"/>
</dbReference>
<evidence type="ECO:0000259" key="3">
    <source>
        <dbReference type="PROSITE" id="PS51186"/>
    </source>
</evidence>
<organism evidence="4 5">
    <name type="scientific">Robertmurraya beringensis</name>
    <dbReference type="NCBI Taxonomy" id="641660"/>
    <lineage>
        <taxon>Bacteria</taxon>
        <taxon>Bacillati</taxon>
        <taxon>Bacillota</taxon>
        <taxon>Bacilli</taxon>
        <taxon>Bacillales</taxon>
        <taxon>Bacillaceae</taxon>
        <taxon>Robertmurraya</taxon>
    </lineage>
</organism>
<gene>
    <name evidence="4" type="ORF">ACFFHF_01965</name>
</gene>
<dbReference type="Gene3D" id="3.40.630.30">
    <property type="match status" value="1"/>
</dbReference>
<dbReference type="Pfam" id="PF21926">
    <property type="entry name" value="FeeM"/>
    <property type="match status" value="1"/>
</dbReference>
<comment type="caution">
    <text evidence="4">The sequence shown here is derived from an EMBL/GenBank/DDBJ whole genome shotgun (WGS) entry which is preliminary data.</text>
</comment>
<dbReference type="GO" id="GO:0008483">
    <property type="term" value="F:transaminase activity"/>
    <property type="evidence" value="ECO:0007669"/>
    <property type="project" value="UniProtKB-KW"/>
</dbReference>
<dbReference type="InterPro" id="IPR054597">
    <property type="entry name" value="FeeM_cat"/>
</dbReference>
<comment type="cofactor">
    <cofactor evidence="1">
        <name>pyridoxal 5'-phosphate</name>
        <dbReference type="ChEBI" id="CHEBI:597326"/>
    </cofactor>
</comment>
<sequence>MGLLFKIARSEEEMEQIHKLNYRTFVEEIPQHPKSDTERRVDPFHAENTYLICLKNKQLIGMIAVRDKRPFSIDKKIGPVEDHLPFQAHLLCEIRLLAVDAKNRNGRVFLGLSQLLANYCIKQGYDAAVISGTTRQTKLYTQLGFTVFHDPVGTEEAQFHPMYITRDTFEKQVSSRIGISSRRFIPGPIMVADDVTKALMSPPISHRSKAFLTLFNSVKEKLLRLTKAANCQLLLGSGTLANEVIAMQLKKLSNGVIFINGEFGKRLQGHAIRAGLSFESYEIPWGTSFTLKEIKEVIQKHNPEWIWFTHCETSTGVLNSLADMREACTEKDIKICLDAISSIGASPVNLSNIYLASGVSGKALGSYSGLSIVFHQHYIKKDETIPSYLDLGGYIENDGVPFTHSSNLISALHQALEIYEEDQPFERIVRQYLYIREFLESHGIPVLSKLEHSCPAIMTIPFPSKIPSTFIGEDMEMNGYLLHYESAYLKNNNWVQISPISNIEEKETQRMLSQFKELVTYYQS</sequence>
<evidence type="ECO:0000256" key="2">
    <source>
        <dbReference type="ARBA" id="ARBA00022898"/>
    </source>
</evidence>
<dbReference type="InterPro" id="IPR015424">
    <property type="entry name" value="PyrdxlP-dep_Trfase"/>
</dbReference>
<feature type="domain" description="N-acetyltransferase" evidence="3">
    <location>
        <begin position="3"/>
        <end position="167"/>
    </location>
</feature>
<dbReference type="InterPro" id="IPR000182">
    <property type="entry name" value="GNAT_dom"/>
</dbReference>
<accession>A0ABV6KQ23</accession>
<dbReference type="InterPro" id="IPR000192">
    <property type="entry name" value="Aminotrans_V_dom"/>
</dbReference>
<dbReference type="RefSeq" id="WP_377057505.1">
    <property type="nucleotide sequence ID" value="NZ_JBHLUU010000010.1"/>
</dbReference>
<keyword evidence="4" id="KW-0032">Aminotransferase</keyword>
<proteinExistence type="predicted"/>
<protein>
    <submittedName>
        <fullName evidence="4">Aminotransferase class V-fold PLP-dependent enzyme</fullName>
    </submittedName>
</protein>
<dbReference type="SUPFAM" id="SSF55729">
    <property type="entry name" value="Acyl-CoA N-acyltransferases (Nat)"/>
    <property type="match status" value="1"/>
</dbReference>
<dbReference type="InterPro" id="IPR015422">
    <property type="entry name" value="PyrdxlP-dep_Trfase_small"/>
</dbReference>
<dbReference type="EMBL" id="JBHLUU010000010">
    <property type="protein sequence ID" value="MFC0474073.1"/>
    <property type="molecule type" value="Genomic_DNA"/>
</dbReference>
<keyword evidence="2" id="KW-0663">Pyridoxal phosphate</keyword>
<dbReference type="SUPFAM" id="SSF53383">
    <property type="entry name" value="PLP-dependent transferases"/>
    <property type="match status" value="1"/>
</dbReference>
<keyword evidence="4" id="KW-0808">Transferase</keyword>
<dbReference type="Gene3D" id="3.40.640.10">
    <property type="entry name" value="Type I PLP-dependent aspartate aminotransferase-like (Major domain)"/>
    <property type="match status" value="1"/>
</dbReference>
<dbReference type="PANTHER" id="PTHR21152:SF40">
    <property type="entry name" value="ALANINE--GLYOXYLATE AMINOTRANSFERASE"/>
    <property type="match status" value="1"/>
</dbReference>
<dbReference type="Pfam" id="PF00266">
    <property type="entry name" value="Aminotran_5"/>
    <property type="match status" value="1"/>
</dbReference>
<evidence type="ECO:0000256" key="1">
    <source>
        <dbReference type="ARBA" id="ARBA00001933"/>
    </source>
</evidence>
<evidence type="ECO:0000313" key="4">
    <source>
        <dbReference type="EMBL" id="MFC0474073.1"/>
    </source>
</evidence>
<dbReference type="Proteomes" id="UP001589738">
    <property type="component" value="Unassembled WGS sequence"/>
</dbReference>